<keyword evidence="2" id="KW-1185">Reference proteome</keyword>
<reference evidence="1 2" key="1">
    <citation type="journal article" date="2015" name="Genome Biol. Evol.">
        <title>Comparative Genomics of a Bacterivorous Green Alga Reveals Evolutionary Causalities and Consequences of Phago-Mixotrophic Mode of Nutrition.</title>
        <authorList>
            <person name="Burns J.A."/>
            <person name="Paasch A."/>
            <person name="Narechania A."/>
            <person name="Kim E."/>
        </authorList>
    </citation>
    <scope>NUCLEOTIDE SEQUENCE [LARGE SCALE GENOMIC DNA]</scope>
    <source>
        <strain evidence="1 2">PLY_AMNH</strain>
    </source>
</reference>
<proteinExistence type="predicted"/>
<evidence type="ECO:0000313" key="1">
    <source>
        <dbReference type="EMBL" id="KAK3270039.1"/>
    </source>
</evidence>
<dbReference type="EMBL" id="LGRX02010594">
    <property type="protein sequence ID" value="KAK3270039.1"/>
    <property type="molecule type" value="Genomic_DNA"/>
</dbReference>
<name>A0AAE0G1Z2_9CHLO</name>
<dbReference type="AlphaFoldDB" id="A0AAE0G1Z2"/>
<dbReference type="Proteomes" id="UP001190700">
    <property type="component" value="Unassembled WGS sequence"/>
</dbReference>
<dbReference type="Gene3D" id="2.60.120.620">
    <property type="entry name" value="q2cbj1_9rhob like domain"/>
    <property type="match status" value="1"/>
</dbReference>
<organism evidence="1 2">
    <name type="scientific">Cymbomonas tetramitiformis</name>
    <dbReference type="NCBI Taxonomy" id="36881"/>
    <lineage>
        <taxon>Eukaryota</taxon>
        <taxon>Viridiplantae</taxon>
        <taxon>Chlorophyta</taxon>
        <taxon>Pyramimonadophyceae</taxon>
        <taxon>Pyramimonadales</taxon>
        <taxon>Pyramimonadaceae</taxon>
        <taxon>Cymbomonas</taxon>
    </lineage>
</organism>
<comment type="caution">
    <text evidence="1">The sequence shown here is derived from an EMBL/GenBank/DDBJ whole genome shotgun (WGS) entry which is preliminary data.</text>
</comment>
<protein>
    <recommendedName>
        <fullName evidence="3">Fe2OG dioxygenase domain-containing protein</fullName>
    </recommendedName>
</protein>
<sequence>MEMDPGLAAAQAVALEEYAASMNPNRPRICTGNSLCRFWSDDDPFDVERTEELVIPNFLNGKEMEECHEAAAGREADLGDCLTNWRSTASGEQVPLCEALAGVAHDIAYSDEHVALYLHRGEYFQRAWPILWGKILSGMRSQPGKWGDPAAVLNVRCIELHTYAVGGSLLHPHHRDNGSALTLSVQLSGREDFGGGHFVTWTEGLPILHEIARGGAILFHSEKRHNVTTVTHGTRHSLVVELWNNAKNTENRFS</sequence>
<accession>A0AAE0G1Z2</accession>
<gene>
    <name evidence="1" type="ORF">CYMTET_21544</name>
</gene>
<evidence type="ECO:0008006" key="3">
    <source>
        <dbReference type="Google" id="ProtNLM"/>
    </source>
</evidence>
<evidence type="ECO:0000313" key="2">
    <source>
        <dbReference type="Proteomes" id="UP001190700"/>
    </source>
</evidence>